<name>A0A3P9KAE0_ORYLA</name>
<reference key="1">
    <citation type="journal article" date="2007" name="Nature">
        <title>The medaka draft genome and insights into vertebrate genome evolution.</title>
        <authorList>
            <person name="Kasahara M."/>
            <person name="Naruse K."/>
            <person name="Sasaki S."/>
            <person name="Nakatani Y."/>
            <person name="Qu W."/>
            <person name="Ahsan B."/>
            <person name="Yamada T."/>
            <person name="Nagayasu Y."/>
            <person name="Doi K."/>
            <person name="Kasai Y."/>
            <person name="Jindo T."/>
            <person name="Kobayashi D."/>
            <person name="Shimada A."/>
            <person name="Toyoda A."/>
            <person name="Kuroki Y."/>
            <person name="Fujiyama A."/>
            <person name="Sasaki T."/>
            <person name="Shimizu A."/>
            <person name="Asakawa S."/>
            <person name="Shimizu N."/>
            <person name="Hashimoto S."/>
            <person name="Yang J."/>
            <person name="Lee Y."/>
            <person name="Matsushima K."/>
            <person name="Sugano S."/>
            <person name="Sakaizumi M."/>
            <person name="Narita T."/>
            <person name="Ohishi K."/>
            <person name="Haga S."/>
            <person name="Ohta F."/>
            <person name="Nomoto H."/>
            <person name="Nogata K."/>
            <person name="Morishita T."/>
            <person name="Endo T."/>
            <person name="Shin-I T."/>
            <person name="Takeda H."/>
            <person name="Morishita S."/>
            <person name="Kohara Y."/>
        </authorList>
    </citation>
    <scope>NUCLEOTIDE SEQUENCE [LARGE SCALE GENOMIC DNA]</scope>
    <source>
        <strain>Hd-rR</strain>
    </source>
</reference>
<dbReference type="SUPFAM" id="SSF53448">
    <property type="entry name" value="Nucleotide-diphospho-sugar transferases"/>
    <property type="match status" value="1"/>
</dbReference>
<dbReference type="InterPro" id="IPR029044">
    <property type="entry name" value="Nucleotide-diphossugar_trans"/>
</dbReference>
<dbReference type="Ensembl" id="ENSORLT00020006158.1">
    <property type="protein sequence ID" value="ENSORLP00020005515.1"/>
    <property type="gene ID" value="ENSORLG00020006360.1"/>
</dbReference>
<dbReference type="Proteomes" id="UP000265180">
    <property type="component" value="Chromosome 1"/>
</dbReference>
<evidence type="ECO:0000313" key="2">
    <source>
        <dbReference type="Proteomes" id="UP000265180"/>
    </source>
</evidence>
<accession>A0A3P9KAE0</accession>
<dbReference type="PANTHER" id="PTHR22916">
    <property type="entry name" value="GLYCOSYLTRANSFERASE"/>
    <property type="match status" value="1"/>
</dbReference>
<reference evidence="1" key="4">
    <citation type="submission" date="2025-09" db="UniProtKB">
        <authorList>
            <consortium name="Ensembl"/>
        </authorList>
    </citation>
    <scope>IDENTIFICATION</scope>
    <source>
        <strain evidence="1">HNI</strain>
    </source>
</reference>
<dbReference type="AlphaFoldDB" id="A0A3P9KAE0"/>
<reference evidence="1 2" key="2">
    <citation type="submission" date="2017-04" db="EMBL/GenBank/DDBJ databases">
        <title>CpG methylation of centromeres and impact of large insertions on vertebrate speciation.</title>
        <authorList>
            <person name="Ichikawa K."/>
            <person name="Yoshimura J."/>
            <person name="Morishita S."/>
        </authorList>
    </citation>
    <scope>NUCLEOTIDE SEQUENCE</scope>
    <source>
        <strain evidence="1 2">HNI</strain>
    </source>
</reference>
<dbReference type="GO" id="GO:0016757">
    <property type="term" value="F:glycosyltransferase activity"/>
    <property type="evidence" value="ECO:0007669"/>
    <property type="project" value="UniProtKB-ARBA"/>
</dbReference>
<protein>
    <submittedName>
        <fullName evidence="1">UDP-GlcNAc:betaGal beta-1,3-N-acetylglucosaminyltransferase like 1</fullName>
    </submittedName>
</protein>
<dbReference type="PANTHER" id="PTHR22916:SF3">
    <property type="entry name" value="UDP-GLCNAC:BETAGAL BETA-1,3-N-ACETYLGLUCOSAMINYLTRANSFERASE-LIKE PROTEIN 1"/>
    <property type="match status" value="1"/>
</dbReference>
<sequence>MPSAGWTSVCRAFTSRTSVDPWSCPCLTTPALTTPWQFWRPGGTGWRRGEWPWWFQVTNQHGPWEWDTQRTKLWLRALVNSCASKMRLVLHFTACQILSIVRVCLCTFKHLLTFLQVTMWFLQDDIMLPQRVRLQFESSLLHPNSLIGSRISRLPQGSTERYTRWINSLTPDQLQTQAFTSHGPTVVMPTWFCSRKLFQKVGPFNEGGKGVPEDLLFFYQHLRQGGSLVRVNECLLVYRYHEEAATHSVTEETMWKLRLDFLQERVLSQWEHFTIWSAGKQGRKLFRSLSPSTQRKVRAFCDVDVKKIKRGFYTYEESQERPKPRVPVLDFREACGPFIICVKLDMTGGELEENLSSLHLKEGIDYYHFS</sequence>
<organism evidence="1 2">
    <name type="scientific">Oryzias latipes</name>
    <name type="common">Japanese rice fish</name>
    <name type="synonym">Japanese killifish</name>
    <dbReference type="NCBI Taxonomy" id="8090"/>
    <lineage>
        <taxon>Eukaryota</taxon>
        <taxon>Metazoa</taxon>
        <taxon>Chordata</taxon>
        <taxon>Craniata</taxon>
        <taxon>Vertebrata</taxon>
        <taxon>Euteleostomi</taxon>
        <taxon>Actinopterygii</taxon>
        <taxon>Neopterygii</taxon>
        <taxon>Teleostei</taxon>
        <taxon>Neoteleostei</taxon>
        <taxon>Acanthomorphata</taxon>
        <taxon>Ovalentaria</taxon>
        <taxon>Atherinomorphae</taxon>
        <taxon>Beloniformes</taxon>
        <taxon>Adrianichthyidae</taxon>
        <taxon>Oryziinae</taxon>
        <taxon>Oryzias</taxon>
    </lineage>
</organism>
<dbReference type="Gene3D" id="3.90.550.10">
    <property type="entry name" value="Spore Coat Polysaccharide Biosynthesis Protein SpsA, Chain A"/>
    <property type="match status" value="1"/>
</dbReference>
<evidence type="ECO:0000313" key="1">
    <source>
        <dbReference type="Ensembl" id="ENSORLP00020005515.1"/>
    </source>
</evidence>
<proteinExistence type="predicted"/>
<reference evidence="1" key="3">
    <citation type="submission" date="2025-08" db="UniProtKB">
        <authorList>
            <consortium name="Ensembl"/>
        </authorList>
    </citation>
    <scope>IDENTIFICATION</scope>
    <source>
        <strain evidence="1">HNI</strain>
    </source>
</reference>